<dbReference type="PANTHER" id="PTHR33365">
    <property type="entry name" value="YALI0B05434P"/>
    <property type="match status" value="1"/>
</dbReference>
<feature type="compositionally biased region" description="Basic and acidic residues" evidence="2">
    <location>
        <begin position="1"/>
        <end position="12"/>
    </location>
</feature>
<dbReference type="EMBL" id="JAPQKL010000007">
    <property type="protein sequence ID" value="KAJ5121040.1"/>
    <property type="molecule type" value="Genomic_DNA"/>
</dbReference>
<keyword evidence="5" id="KW-1185">Reference proteome</keyword>
<protein>
    <recommendedName>
        <fullName evidence="6">Tat pathway signal sequence</fullName>
    </recommendedName>
</protein>
<dbReference type="Proteomes" id="UP001149079">
    <property type="component" value="Unassembled WGS sequence"/>
</dbReference>
<dbReference type="RefSeq" id="XP_056517544.1">
    <property type="nucleotide sequence ID" value="XM_056669745.1"/>
</dbReference>
<keyword evidence="3" id="KW-0472">Membrane</keyword>
<feature type="region of interest" description="Disordered" evidence="2">
    <location>
        <begin position="1"/>
        <end position="34"/>
    </location>
</feature>
<evidence type="ECO:0000256" key="1">
    <source>
        <dbReference type="ARBA" id="ARBA00035112"/>
    </source>
</evidence>
<dbReference type="GeneID" id="81408915"/>
<dbReference type="GO" id="GO:0043386">
    <property type="term" value="P:mycotoxin biosynthetic process"/>
    <property type="evidence" value="ECO:0007669"/>
    <property type="project" value="InterPro"/>
</dbReference>
<comment type="similarity">
    <text evidence="1">Belongs to the ustYa family.</text>
</comment>
<keyword evidence="3" id="KW-1133">Transmembrane helix</keyword>
<feature type="transmembrane region" description="Helical" evidence="3">
    <location>
        <begin position="51"/>
        <end position="74"/>
    </location>
</feature>
<evidence type="ECO:0000313" key="4">
    <source>
        <dbReference type="EMBL" id="KAJ5121040.1"/>
    </source>
</evidence>
<evidence type="ECO:0000313" key="5">
    <source>
        <dbReference type="Proteomes" id="UP001149079"/>
    </source>
</evidence>
<evidence type="ECO:0000256" key="2">
    <source>
        <dbReference type="SAM" id="MobiDB-lite"/>
    </source>
</evidence>
<reference evidence="4" key="2">
    <citation type="journal article" date="2023" name="IMA Fungus">
        <title>Comparative genomic study of the Penicillium genus elucidates a diverse pangenome and 15 lateral gene transfer events.</title>
        <authorList>
            <person name="Petersen C."/>
            <person name="Sorensen T."/>
            <person name="Nielsen M.R."/>
            <person name="Sondergaard T.E."/>
            <person name="Sorensen J.L."/>
            <person name="Fitzpatrick D.A."/>
            <person name="Frisvad J.C."/>
            <person name="Nielsen K.L."/>
        </authorList>
    </citation>
    <scope>NUCLEOTIDE SEQUENCE</scope>
    <source>
        <strain evidence="4">IBT 22155</strain>
    </source>
</reference>
<dbReference type="AlphaFoldDB" id="A0A9W9KVL3"/>
<dbReference type="PANTHER" id="PTHR33365:SF6">
    <property type="entry name" value="OXIDASE USTYA"/>
    <property type="match status" value="1"/>
</dbReference>
<comment type="caution">
    <text evidence="4">The sequence shown here is derived from an EMBL/GenBank/DDBJ whole genome shotgun (WGS) entry which is preliminary data.</text>
</comment>
<dbReference type="Pfam" id="PF11807">
    <property type="entry name" value="UstYa"/>
    <property type="match status" value="1"/>
</dbReference>
<accession>A0A9W9KVL3</accession>
<organism evidence="4 5">
    <name type="scientific">Penicillium bovifimosum</name>
    <dbReference type="NCBI Taxonomy" id="126998"/>
    <lineage>
        <taxon>Eukaryota</taxon>
        <taxon>Fungi</taxon>
        <taxon>Dikarya</taxon>
        <taxon>Ascomycota</taxon>
        <taxon>Pezizomycotina</taxon>
        <taxon>Eurotiomycetes</taxon>
        <taxon>Eurotiomycetidae</taxon>
        <taxon>Eurotiales</taxon>
        <taxon>Aspergillaceae</taxon>
        <taxon>Penicillium</taxon>
    </lineage>
</organism>
<gene>
    <name evidence="4" type="ORF">N7515_009001</name>
</gene>
<dbReference type="InterPro" id="IPR021765">
    <property type="entry name" value="UstYa-like"/>
</dbReference>
<sequence length="334" mass="37947">MAPIPEKYHLLKDEDDSSTSHRNSGGEELTGHAYLQRQEEEGLKSRFSRKVTLVIVAVLFGASVLSNILMALALTKTHDHVPSQRITKYAGLADDHPVAWQASTPYSTESISESDHAWVNMEIDYINVALSKEEAKEKGLPPSANFPWDTNYSVYMITSMHSLHCLVLPPPSAPGHTMVVIHLTPNRKKSLHRSNLEYRKGVKQSYPTEHLIHCLDNVRQDIMCAADDTPRYIPVDATGTATTAVGQYRQCKDWEKLRQWSKANDACFSYNELIRHELLEDQPFPHALRFCSRDSKFLPTVQKFYNQSSDWVPVKPDPPYPEVGIQFDGYDQYT</sequence>
<evidence type="ECO:0008006" key="6">
    <source>
        <dbReference type="Google" id="ProtNLM"/>
    </source>
</evidence>
<proteinExistence type="inferred from homology"/>
<keyword evidence="3" id="KW-0812">Transmembrane</keyword>
<reference evidence="4" key="1">
    <citation type="submission" date="2022-11" db="EMBL/GenBank/DDBJ databases">
        <authorList>
            <person name="Petersen C."/>
        </authorList>
    </citation>
    <scope>NUCLEOTIDE SEQUENCE</scope>
    <source>
        <strain evidence="4">IBT 22155</strain>
    </source>
</reference>
<name>A0A9W9KVL3_9EURO</name>
<evidence type="ECO:0000256" key="3">
    <source>
        <dbReference type="SAM" id="Phobius"/>
    </source>
</evidence>
<dbReference type="OrthoDB" id="3687641at2759"/>